<reference evidence="4" key="1">
    <citation type="journal article" date="2023" name="Insect Mol. Biol.">
        <title>Genome sequencing provides insights into the evolution of gene families encoding plant cell wall-degrading enzymes in longhorned beetles.</title>
        <authorList>
            <person name="Shin N.R."/>
            <person name="Okamura Y."/>
            <person name="Kirsch R."/>
            <person name="Pauchet Y."/>
        </authorList>
    </citation>
    <scope>NUCLEOTIDE SEQUENCE</scope>
    <source>
        <strain evidence="4">RBIC_L_NR</strain>
    </source>
</reference>
<sequence>MYLVYALSFVSKLIPTITNNGFYHLLGDGAYSITEWLLTPYKDYGNLSNAQIQYNKHLSATRVLIENAFSLLRSRFRQIQKLEFHNVENTSKFILSFCVLHNICIDFNDYINSENRDDPEPVDPLNIFLFRRCF</sequence>
<accession>A0AAV8XAV2</accession>
<evidence type="ECO:0000259" key="3">
    <source>
        <dbReference type="Pfam" id="PF13359"/>
    </source>
</evidence>
<comment type="caution">
    <text evidence="4">The sequence shown here is derived from an EMBL/GenBank/DDBJ whole genome shotgun (WGS) entry which is preliminary data.</text>
</comment>
<dbReference type="AlphaFoldDB" id="A0AAV8XAV2"/>
<proteinExistence type="predicted"/>
<protein>
    <recommendedName>
        <fullName evidence="3">DDE Tnp4 domain-containing protein</fullName>
    </recommendedName>
</protein>
<dbReference type="Pfam" id="PF13359">
    <property type="entry name" value="DDE_Tnp_4"/>
    <property type="match status" value="1"/>
</dbReference>
<comment type="cofactor">
    <cofactor evidence="1">
        <name>a divalent metal cation</name>
        <dbReference type="ChEBI" id="CHEBI:60240"/>
    </cofactor>
</comment>
<dbReference type="Proteomes" id="UP001162156">
    <property type="component" value="Unassembled WGS sequence"/>
</dbReference>
<keyword evidence="5" id="KW-1185">Reference proteome</keyword>
<keyword evidence="2" id="KW-0479">Metal-binding</keyword>
<evidence type="ECO:0000256" key="1">
    <source>
        <dbReference type="ARBA" id="ARBA00001968"/>
    </source>
</evidence>
<evidence type="ECO:0000256" key="2">
    <source>
        <dbReference type="ARBA" id="ARBA00022723"/>
    </source>
</evidence>
<dbReference type="GO" id="GO:0046872">
    <property type="term" value="F:metal ion binding"/>
    <property type="evidence" value="ECO:0007669"/>
    <property type="project" value="UniProtKB-KW"/>
</dbReference>
<evidence type="ECO:0000313" key="4">
    <source>
        <dbReference type="EMBL" id="KAJ8935599.1"/>
    </source>
</evidence>
<organism evidence="4 5">
    <name type="scientific">Rhamnusium bicolor</name>
    <dbReference type="NCBI Taxonomy" id="1586634"/>
    <lineage>
        <taxon>Eukaryota</taxon>
        <taxon>Metazoa</taxon>
        <taxon>Ecdysozoa</taxon>
        <taxon>Arthropoda</taxon>
        <taxon>Hexapoda</taxon>
        <taxon>Insecta</taxon>
        <taxon>Pterygota</taxon>
        <taxon>Neoptera</taxon>
        <taxon>Endopterygota</taxon>
        <taxon>Coleoptera</taxon>
        <taxon>Polyphaga</taxon>
        <taxon>Cucujiformia</taxon>
        <taxon>Chrysomeloidea</taxon>
        <taxon>Cerambycidae</taxon>
        <taxon>Lepturinae</taxon>
        <taxon>Rhagiini</taxon>
        <taxon>Rhamnusium</taxon>
    </lineage>
</organism>
<feature type="domain" description="DDE Tnp4" evidence="3">
    <location>
        <begin position="18"/>
        <end position="102"/>
    </location>
</feature>
<gene>
    <name evidence="4" type="ORF">NQ314_012720</name>
</gene>
<dbReference type="EMBL" id="JANEYF010003550">
    <property type="protein sequence ID" value="KAJ8935599.1"/>
    <property type="molecule type" value="Genomic_DNA"/>
</dbReference>
<evidence type="ECO:0000313" key="5">
    <source>
        <dbReference type="Proteomes" id="UP001162156"/>
    </source>
</evidence>
<name>A0AAV8XAV2_9CUCU</name>
<dbReference type="InterPro" id="IPR027806">
    <property type="entry name" value="HARBI1_dom"/>
</dbReference>